<evidence type="ECO:0000313" key="3">
    <source>
        <dbReference type="EMBL" id="TKA11960.1"/>
    </source>
</evidence>
<proteinExistence type="predicted"/>
<dbReference type="AlphaFoldDB" id="A0A4U0SPG6"/>
<comment type="caution">
    <text evidence="3">The sequence shown here is derived from an EMBL/GenBank/DDBJ whole genome shotgun (WGS) entry which is preliminary data.</text>
</comment>
<sequence>MGAGGGGGREDQGRGRDGERRPEPPEDADGATDLFRAIGKQVKLLRERAGLTQKELGDRLGYGEDQIGSVERGRRTPLPEFLDTADELLGAGGLLKAAKDDVVRAKARARVKHPAWFRDYARLEAEAVELHDYSTLALPGLLQTEGHARTVFASRQPLLDEETIEQRVSARLARQEILTRWPAPLATFTIEESVLRRPIGGWDAHQGQLEQLLRFGKLRSTELQVMPMDREEHPSLGGPFILLTPKGRQQVAYLEVQNISRLVTGPEEVRILAARYSSIRAQALTPRESLTLIEKMLGER</sequence>
<dbReference type="SMART" id="SM00530">
    <property type="entry name" value="HTH_XRE"/>
    <property type="match status" value="1"/>
</dbReference>
<dbReference type="Gene3D" id="1.10.260.40">
    <property type="entry name" value="lambda repressor-like DNA-binding domains"/>
    <property type="match status" value="1"/>
</dbReference>
<dbReference type="GO" id="GO:0003677">
    <property type="term" value="F:DNA binding"/>
    <property type="evidence" value="ECO:0007669"/>
    <property type="project" value="InterPro"/>
</dbReference>
<dbReference type="InterPro" id="IPR001387">
    <property type="entry name" value="Cro/C1-type_HTH"/>
</dbReference>
<evidence type="ECO:0000313" key="4">
    <source>
        <dbReference type="Proteomes" id="UP000305778"/>
    </source>
</evidence>
<dbReference type="OrthoDB" id="3669136at2"/>
<feature type="domain" description="HTH cro/C1-type" evidence="2">
    <location>
        <begin position="42"/>
        <end position="77"/>
    </location>
</feature>
<reference evidence="3 4" key="1">
    <citation type="submission" date="2019-04" db="EMBL/GenBank/DDBJ databases">
        <title>Streptomyces oryziradicis sp. nov., a novel actinomycete isolated from rhizosphere soil of rice (Oryza sativa L.).</title>
        <authorList>
            <person name="Li C."/>
        </authorList>
    </citation>
    <scope>NUCLEOTIDE SEQUENCE [LARGE SCALE GENOMIC DNA]</scope>
    <source>
        <strain evidence="3 4">NEAU-C40</strain>
    </source>
</reference>
<name>A0A4U0SPG6_9ACTN</name>
<evidence type="ECO:0000256" key="1">
    <source>
        <dbReference type="SAM" id="MobiDB-lite"/>
    </source>
</evidence>
<dbReference type="CDD" id="cd00093">
    <property type="entry name" value="HTH_XRE"/>
    <property type="match status" value="1"/>
</dbReference>
<dbReference type="InterPro" id="IPR043917">
    <property type="entry name" value="DUF5753"/>
</dbReference>
<accession>A0A4U0SPG6</accession>
<dbReference type="InterPro" id="IPR010982">
    <property type="entry name" value="Lambda_DNA-bd_dom_sf"/>
</dbReference>
<gene>
    <name evidence="3" type="ORF">FCI23_09110</name>
</gene>
<dbReference type="Pfam" id="PF19054">
    <property type="entry name" value="DUF5753"/>
    <property type="match status" value="1"/>
</dbReference>
<dbReference type="EMBL" id="SUMC01000006">
    <property type="protein sequence ID" value="TKA11960.1"/>
    <property type="molecule type" value="Genomic_DNA"/>
</dbReference>
<keyword evidence="4" id="KW-1185">Reference proteome</keyword>
<dbReference type="Proteomes" id="UP000305778">
    <property type="component" value="Unassembled WGS sequence"/>
</dbReference>
<feature type="compositionally biased region" description="Basic and acidic residues" evidence="1">
    <location>
        <begin position="8"/>
        <end position="24"/>
    </location>
</feature>
<dbReference type="PROSITE" id="PS50943">
    <property type="entry name" value="HTH_CROC1"/>
    <property type="match status" value="1"/>
</dbReference>
<evidence type="ECO:0000259" key="2">
    <source>
        <dbReference type="PROSITE" id="PS50943"/>
    </source>
</evidence>
<organism evidence="3 4">
    <name type="scientific">Actinacidiphila oryziradicis</name>
    <dbReference type="NCBI Taxonomy" id="2571141"/>
    <lineage>
        <taxon>Bacteria</taxon>
        <taxon>Bacillati</taxon>
        <taxon>Actinomycetota</taxon>
        <taxon>Actinomycetes</taxon>
        <taxon>Kitasatosporales</taxon>
        <taxon>Streptomycetaceae</taxon>
        <taxon>Actinacidiphila</taxon>
    </lineage>
</organism>
<dbReference type="RefSeq" id="WP_136723043.1">
    <property type="nucleotide sequence ID" value="NZ_SUMC01000006.1"/>
</dbReference>
<dbReference type="Pfam" id="PF13560">
    <property type="entry name" value="HTH_31"/>
    <property type="match status" value="1"/>
</dbReference>
<dbReference type="SUPFAM" id="SSF47413">
    <property type="entry name" value="lambda repressor-like DNA-binding domains"/>
    <property type="match status" value="1"/>
</dbReference>
<feature type="region of interest" description="Disordered" evidence="1">
    <location>
        <begin position="1"/>
        <end position="33"/>
    </location>
</feature>
<protein>
    <submittedName>
        <fullName evidence="3">Helix-turn-helix domain-containing protein</fullName>
    </submittedName>
</protein>